<organism evidence="2 3">
    <name type="scientific">Rubrivirga marina</name>
    <dbReference type="NCBI Taxonomy" id="1196024"/>
    <lineage>
        <taxon>Bacteria</taxon>
        <taxon>Pseudomonadati</taxon>
        <taxon>Rhodothermota</taxon>
        <taxon>Rhodothermia</taxon>
        <taxon>Rhodothermales</taxon>
        <taxon>Rubricoccaceae</taxon>
        <taxon>Rubrivirga</taxon>
    </lineage>
</organism>
<evidence type="ECO:0000256" key="1">
    <source>
        <dbReference type="SAM" id="Phobius"/>
    </source>
</evidence>
<protein>
    <submittedName>
        <fullName evidence="2">Uncharacterized protein</fullName>
    </submittedName>
</protein>
<keyword evidence="1" id="KW-1133">Transmembrane helix</keyword>
<dbReference type="AlphaFoldDB" id="A0A271J4J2"/>
<feature type="transmembrane region" description="Helical" evidence="1">
    <location>
        <begin position="30"/>
        <end position="57"/>
    </location>
</feature>
<dbReference type="Proteomes" id="UP000216339">
    <property type="component" value="Unassembled WGS sequence"/>
</dbReference>
<keyword evidence="1" id="KW-0472">Membrane</keyword>
<evidence type="ECO:0000313" key="3">
    <source>
        <dbReference type="Proteomes" id="UP000216339"/>
    </source>
</evidence>
<sequence>MNLLWILLGAALALPYIAAGRRKRGRPARAWWAGGLVVAALVYVGFASAAGAGWAGLGVEVGGVVLFGAFAALGLRGLLGWTAAGWLLHPIWDLAVGHPGAPEWYLWLCLGFDAVVGVWLWWRAQS</sequence>
<keyword evidence="3" id="KW-1185">Reference proteome</keyword>
<name>A0A271J4J2_9BACT</name>
<proteinExistence type="predicted"/>
<feature type="transmembrane region" description="Helical" evidence="1">
    <location>
        <begin position="104"/>
        <end position="122"/>
    </location>
</feature>
<feature type="transmembrane region" description="Helical" evidence="1">
    <location>
        <begin position="64"/>
        <end position="84"/>
    </location>
</feature>
<reference evidence="2 3" key="1">
    <citation type="submission" date="2016-11" db="EMBL/GenBank/DDBJ databases">
        <title>Study of marine rhodopsin-containing bacteria.</title>
        <authorList>
            <person name="Yoshizawa S."/>
            <person name="Kumagai Y."/>
            <person name="Kogure K."/>
        </authorList>
    </citation>
    <scope>NUCLEOTIDE SEQUENCE [LARGE SCALE GENOMIC DNA]</scope>
    <source>
        <strain evidence="2 3">SAORIC-28</strain>
    </source>
</reference>
<evidence type="ECO:0000313" key="2">
    <source>
        <dbReference type="EMBL" id="PAP78218.1"/>
    </source>
</evidence>
<keyword evidence="1" id="KW-0812">Transmembrane</keyword>
<dbReference type="EMBL" id="MQWD01000001">
    <property type="protein sequence ID" value="PAP78218.1"/>
    <property type="molecule type" value="Genomic_DNA"/>
</dbReference>
<dbReference type="RefSeq" id="WP_095511901.1">
    <property type="nucleotide sequence ID" value="NZ_MQWD01000001.1"/>
</dbReference>
<gene>
    <name evidence="2" type="ORF">BSZ37_18190</name>
</gene>
<comment type="caution">
    <text evidence="2">The sequence shown here is derived from an EMBL/GenBank/DDBJ whole genome shotgun (WGS) entry which is preliminary data.</text>
</comment>
<accession>A0A271J4J2</accession>